<evidence type="ECO:0000256" key="5">
    <source>
        <dbReference type="ARBA" id="ARBA00023014"/>
    </source>
</evidence>
<dbReference type="CDD" id="cd00207">
    <property type="entry name" value="fer2"/>
    <property type="match status" value="1"/>
</dbReference>
<dbReference type="GO" id="GO:0016491">
    <property type="term" value="F:oxidoreductase activity"/>
    <property type="evidence" value="ECO:0007669"/>
    <property type="project" value="UniProtKB-KW"/>
</dbReference>
<dbReference type="Pfam" id="PF00111">
    <property type="entry name" value="Fer2"/>
    <property type="match status" value="1"/>
</dbReference>
<dbReference type="PANTHER" id="PTHR44379">
    <property type="entry name" value="OXIDOREDUCTASE WITH IRON-SULFUR SUBUNIT"/>
    <property type="match status" value="1"/>
</dbReference>
<dbReference type="AlphaFoldDB" id="A0AAW3NDP2"/>
<evidence type="ECO:0000256" key="4">
    <source>
        <dbReference type="ARBA" id="ARBA00023004"/>
    </source>
</evidence>
<evidence type="ECO:0000313" key="8">
    <source>
        <dbReference type="Proteomes" id="UP000056732"/>
    </source>
</evidence>
<dbReference type="Gene3D" id="1.10.150.120">
    <property type="entry name" value="[2Fe-2S]-binding domain"/>
    <property type="match status" value="1"/>
</dbReference>
<dbReference type="InterPro" id="IPR036010">
    <property type="entry name" value="2Fe-2S_ferredoxin-like_sf"/>
</dbReference>
<dbReference type="InterPro" id="IPR001041">
    <property type="entry name" value="2Fe-2S_ferredoxin-type"/>
</dbReference>
<dbReference type="Gene3D" id="3.10.20.30">
    <property type="match status" value="1"/>
</dbReference>
<dbReference type="InterPro" id="IPR036884">
    <property type="entry name" value="2Fe-2S-bd_dom_sf"/>
</dbReference>
<keyword evidence="2" id="KW-0479">Metal-binding</keyword>
<dbReference type="PROSITE" id="PS51085">
    <property type="entry name" value="2FE2S_FER_2"/>
    <property type="match status" value="1"/>
</dbReference>
<name>A0AAW3NDP2_9BURK</name>
<dbReference type="PROSITE" id="PS00197">
    <property type="entry name" value="2FE2S_FER_1"/>
    <property type="match status" value="1"/>
</dbReference>
<proteinExistence type="predicted"/>
<dbReference type="EMBL" id="LPDO01000022">
    <property type="protein sequence ID" value="KVT60161.1"/>
    <property type="molecule type" value="Genomic_DNA"/>
</dbReference>
<dbReference type="GO" id="GO:0046872">
    <property type="term" value="F:metal ion binding"/>
    <property type="evidence" value="ECO:0007669"/>
    <property type="project" value="UniProtKB-KW"/>
</dbReference>
<keyword evidence="1" id="KW-0001">2Fe-2S</keyword>
<evidence type="ECO:0000256" key="3">
    <source>
        <dbReference type="ARBA" id="ARBA00023002"/>
    </source>
</evidence>
<protein>
    <submittedName>
        <fullName evidence="7">Isoquinoline 1-oxidoreductase</fullName>
    </submittedName>
</protein>
<keyword evidence="5" id="KW-0411">Iron-sulfur</keyword>
<evidence type="ECO:0000313" key="7">
    <source>
        <dbReference type="EMBL" id="KVT60161.1"/>
    </source>
</evidence>
<dbReference type="SUPFAM" id="SSF47741">
    <property type="entry name" value="CO dehydrogenase ISP C-domain like"/>
    <property type="match status" value="1"/>
</dbReference>
<dbReference type="InterPro" id="IPR002888">
    <property type="entry name" value="2Fe-2S-bd"/>
</dbReference>
<dbReference type="GO" id="GO:0051537">
    <property type="term" value="F:2 iron, 2 sulfur cluster binding"/>
    <property type="evidence" value="ECO:0007669"/>
    <property type="project" value="UniProtKB-KW"/>
</dbReference>
<gene>
    <name evidence="7" type="ORF">WK53_24705</name>
</gene>
<comment type="caution">
    <text evidence="7">The sequence shown here is derived from an EMBL/GenBank/DDBJ whole genome shotgun (WGS) entry which is preliminary data.</text>
</comment>
<keyword evidence="3" id="KW-0560">Oxidoreductase</keyword>
<dbReference type="Pfam" id="PF01799">
    <property type="entry name" value="Fer2_2"/>
    <property type="match status" value="1"/>
</dbReference>
<accession>A0AAW3NDP2</accession>
<feature type="domain" description="2Fe-2S ferredoxin-type" evidence="6">
    <location>
        <begin position="1"/>
        <end position="76"/>
    </location>
</feature>
<sequence length="168" mass="17936">MVSVRINGETAHVDSEPDTPLLWVIRCERKLTGTKFGCGVGICGACTVLLNDQAVPACQIPVGTLNGARITTVEGLDSAEARALKDAWLAVDVVQCGYCQSAQLVAATALLMRCPRPDDRQIDEAMKNIACRCGTFPRIRNAIHKAAESVGPVHANNGLALAARMNFF</sequence>
<organism evidence="7 8">
    <name type="scientific">Burkholderia ubonensis</name>
    <dbReference type="NCBI Taxonomy" id="101571"/>
    <lineage>
        <taxon>Bacteria</taxon>
        <taxon>Pseudomonadati</taxon>
        <taxon>Pseudomonadota</taxon>
        <taxon>Betaproteobacteria</taxon>
        <taxon>Burkholderiales</taxon>
        <taxon>Burkholderiaceae</taxon>
        <taxon>Burkholderia</taxon>
        <taxon>Burkholderia cepacia complex</taxon>
    </lineage>
</organism>
<keyword evidence="4" id="KW-0408">Iron</keyword>
<dbReference type="InterPro" id="IPR051452">
    <property type="entry name" value="Diverse_Oxidoreductases"/>
</dbReference>
<dbReference type="Proteomes" id="UP000056732">
    <property type="component" value="Unassembled WGS sequence"/>
</dbReference>
<evidence type="ECO:0000259" key="6">
    <source>
        <dbReference type="PROSITE" id="PS51085"/>
    </source>
</evidence>
<dbReference type="RefSeq" id="WP_059925924.1">
    <property type="nucleotide sequence ID" value="NZ_LPDO01000022.1"/>
</dbReference>
<dbReference type="PANTHER" id="PTHR44379:SF2">
    <property type="entry name" value="BLR6218 PROTEIN"/>
    <property type="match status" value="1"/>
</dbReference>
<dbReference type="SUPFAM" id="SSF54292">
    <property type="entry name" value="2Fe-2S ferredoxin-like"/>
    <property type="match status" value="1"/>
</dbReference>
<evidence type="ECO:0000256" key="1">
    <source>
        <dbReference type="ARBA" id="ARBA00022714"/>
    </source>
</evidence>
<reference evidence="7 8" key="1">
    <citation type="submission" date="2015-11" db="EMBL/GenBank/DDBJ databases">
        <title>Expanding the genomic diversity of Burkholderia species for the development of highly accurate diagnostics.</title>
        <authorList>
            <person name="Sahl J."/>
            <person name="Keim P."/>
            <person name="Wagner D."/>
        </authorList>
    </citation>
    <scope>NUCLEOTIDE SEQUENCE [LARGE SCALE GENOMIC DNA]</scope>
    <source>
        <strain evidence="7 8">MSMB1137WGS</strain>
    </source>
</reference>
<evidence type="ECO:0000256" key="2">
    <source>
        <dbReference type="ARBA" id="ARBA00022723"/>
    </source>
</evidence>
<dbReference type="InterPro" id="IPR012675">
    <property type="entry name" value="Beta-grasp_dom_sf"/>
</dbReference>
<dbReference type="InterPro" id="IPR006058">
    <property type="entry name" value="2Fe2S_fd_BS"/>
</dbReference>